<keyword evidence="3" id="KW-1185">Reference proteome</keyword>
<evidence type="ECO:0000313" key="3">
    <source>
        <dbReference type="Proteomes" id="UP000077266"/>
    </source>
</evidence>
<reference evidence="2 3" key="1">
    <citation type="journal article" date="2016" name="Mol. Biol. Evol.">
        <title>Comparative Genomics of Early-Diverging Mushroom-Forming Fungi Provides Insights into the Origins of Lignocellulose Decay Capabilities.</title>
        <authorList>
            <person name="Nagy L.G."/>
            <person name="Riley R."/>
            <person name="Tritt A."/>
            <person name="Adam C."/>
            <person name="Daum C."/>
            <person name="Floudas D."/>
            <person name="Sun H."/>
            <person name="Yadav J.S."/>
            <person name="Pangilinan J."/>
            <person name="Larsson K.H."/>
            <person name="Matsuura K."/>
            <person name="Barry K."/>
            <person name="Labutti K."/>
            <person name="Kuo R."/>
            <person name="Ohm R.A."/>
            <person name="Bhattacharya S.S."/>
            <person name="Shirouzu T."/>
            <person name="Yoshinaga Y."/>
            <person name="Martin F.M."/>
            <person name="Grigoriev I.V."/>
            <person name="Hibbett D.S."/>
        </authorList>
    </citation>
    <scope>NUCLEOTIDE SEQUENCE [LARGE SCALE GENOMIC DNA]</scope>
    <source>
        <strain evidence="2 3">HHB12029</strain>
    </source>
</reference>
<dbReference type="EMBL" id="KV426253">
    <property type="protein sequence ID" value="KZV83839.1"/>
    <property type="molecule type" value="Genomic_DNA"/>
</dbReference>
<keyword evidence="1" id="KW-0472">Membrane</keyword>
<name>A0A165ZLN5_EXIGL</name>
<keyword evidence="1" id="KW-0812">Transmembrane</keyword>
<proteinExistence type="predicted"/>
<dbReference type="AlphaFoldDB" id="A0A165ZLN5"/>
<organism evidence="2 3">
    <name type="scientific">Exidia glandulosa HHB12029</name>
    <dbReference type="NCBI Taxonomy" id="1314781"/>
    <lineage>
        <taxon>Eukaryota</taxon>
        <taxon>Fungi</taxon>
        <taxon>Dikarya</taxon>
        <taxon>Basidiomycota</taxon>
        <taxon>Agaricomycotina</taxon>
        <taxon>Agaricomycetes</taxon>
        <taxon>Auriculariales</taxon>
        <taxon>Exidiaceae</taxon>
        <taxon>Exidia</taxon>
    </lineage>
</organism>
<feature type="transmembrane region" description="Helical" evidence="1">
    <location>
        <begin position="37"/>
        <end position="55"/>
    </location>
</feature>
<keyword evidence="1" id="KW-1133">Transmembrane helix</keyword>
<dbReference type="InParanoid" id="A0A165ZLN5"/>
<gene>
    <name evidence="2" type="ORF">EXIGLDRAFT_304322</name>
</gene>
<protein>
    <submittedName>
        <fullName evidence="2">Uncharacterized protein</fullName>
    </submittedName>
</protein>
<dbReference type="Proteomes" id="UP000077266">
    <property type="component" value="Unassembled WGS sequence"/>
</dbReference>
<evidence type="ECO:0000256" key="1">
    <source>
        <dbReference type="SAM" id="Phobius"/>
    </source>
</evidence>
<evidence type="ECO:0000313" key="2">
    <source>
        <dbReference type="EMBL" id="KZV83839.1"/>
    </source>
</evidence>
<accession>A0A165ZLN5</accession>
<sequence length="139" mass="15530">MFVLLFLCVLSRRYSPCSDPRYRIRLLTPRGTRPASMALLLLVYVYFIFLSTCCVPERARPDLVATVFACPAKLTVRSRSRVPHPGQYPVQLLFSALPKCRTVLALPRYIPPRSVASGWVGTPRPRGISLLVAKRGASV</sequence>